<accession>A0A401IK23</accession>
<dbReference type="Proteomes" id="UP000287247">
    <property type="component" value="Unassembled WGS sequence"/>
</dbReference>
<comment type="caution">
    <text evidence="2">The sequence shown here is derived from an EMBL/GenBank/DDBJ whole genome shotgun (WGS) entry which is preliminary data.</text>
</comment>
<evidence type="ECO:0000313" key="3">
    <source>
        <dbReference type="Proteomes" id="UP000287247"/>
    </source>
</evidence>
<evidence type="ECO:0000256" key="1">
    <source>
        <dbReference type="ARBA" id="ARBA00009981"/>
    </source>
</evidence>
<dbReference type="AlphaFoldDB" id="A0A401IK23"/>
<proteinExistence type="inferred from homology"/>
<gene>
    <name evidence="2" type="ORF">AsFPU1_3045</name>
</gene>
<name>A0A401IK23_APHSA</name>
<dbReference type="EMBL" id="BDQK01000013">
    <property type="protein sequence ID" value="GBF81627.1"/>
    <property type="molecule type" value="Genomic_DNA"/>
</dbReference>
<protein>
    <submittedName>
        <fullName evidence="2">Antitoxin PHD</fullName>
    </submittedName>
</protein>
<dbReference type="InterPro" id="IPR036165">
    <property type="entry name" value="YefM-like_sf"/>
</dbReference>
<organism evidence="2 3">
    <name type="scientific">Aphanothece sacrum FPU1</name>
    <dbReference type="NCBI Taxonomy" id="1920663"/>
    <lineage>
        <taxon>Bacteria</taxon>
        <taxon>Bacillati</taxon>
        <taxon>Cyanobacteriota</taxon>
        <taxon>Cyanophyceae</taxon>
        <taxon>Oscillatoriophycideae</taxon>
        <taxon>Chroococcales</taxon>
        <taxon>Aphanothecaceae</taxon>
        <taxon>Aphanothece</taxon>
    </lineage>
</organism>
<dbReference type="RefSeq" id="WP_124972580.1">
    <property type="nucleotide sequence ID" value="NZ_BDQK01000013.1"/>
</dbReference>
<keyword evidence="3" id="KW-1185">Reference proteome</keyword>
<dbReference type="OrthoDB" id="488160at2"/>
<sequence>MGKVNGTVNADELLDLVKKAEIEGERIIIEKEGKGQVAIINYADLQYLEALEDARDSELLRQAVAESNGEFYTLEEMLAEKGLTLEDIAREDYE</sequence>
<comment type="similarity">
    <text evidence="1">Belongs to the phD/YefM antitoxin family.</text>
</comment>
<evidence type="ECO:0000313" key="2">
    <source>
        <dbReference type="EMBL" id="GBF81627.1"/>
    </source>
</evidence>
<dbReference type="SUPFAM" id="SSF143120">
    <property type="entry name" value="YefM-like"/>
    <property type="match status" value="1"/>
</dbReference>
<reference evidence="3" key="1">
    <citation type="submission" date="2017-05" db="EMBL/GenBank/DDBJ databases">
        <title>Physiological properties and genetic analysis related to exopolysaccharide production of fresh-water unicellular cyanobacterium Aphanothece sacrum, Suizenji Nori, that has been cultured as a food source in Japan.</title>
        <authorList>
            <person name="Kanesaki Y."/>
            <person name="Yoshikawa S."/>
            <person name="Ohki K."/>
        </authorList>
    </citation>
    <scope>NUCLEOTIDE SEQUENCE [LARGE SCALE GENOMIC DNA]</scope>
    <source>
        <strain evidence="3">FPU1</strain>
    </source>
</reference>